<organism evidence="2 3">
    <name type="scientific">Porphyridium purpureum</name>
    <name type="common">Red alga</name>
    <name type="synonym">Porphyridium cruentum</name>
    <dbReference type="NCBI Taxonomy" id="35688"/>
    <lineage>
        <taxon>Eukaryota</taxon>
        <taxon>Rhodophyta</taxon>
        <taxon>Bangiophyceae</taxon>
        <taxon>Porphyridiales</taxon>
        <taxon>Porphyridiaceae</taxon>
        <taxon>Porphyridium</taxon>
    </lineage>
</organism>
<comment type="caution">
    <text evidence="2">The sequence shown here is derived from an EMBL/GenBank/DDBJ whole genome shotgun (WGS) entry which is preliminary data.</text>
</comment>
<dbReference type="EMBL" id="VRMN01000008">
    <property type="protein sequence ID" value="KAA8492894.1"/>
    <property type="molecule type" value="Genomic_DNA"/>
</dbReference>
<evidence type="ECO:0000313" key="2">
    <source>
        <dbReference type="EMBL" id="KAA8492894.1"/>
    </source>
</evidence>
<reference evidence="3" key="1">
    <citation type="journal article" date="2019" name="Nat. Commun.">
        <title>Expansion of phycobilisome linker gene families in mesophilic red algae.</title>
        <authorList>
            <person name="Lee J."/>
            <person name="Kim D."/>
            <person name="Bhattacharya D."/>
            <person name="Yoon H.S."/>
        </authorList>
    </citation>
    <scope>NUCLEOTIDE SEQUENCE [LARGE SCALE GENOMIC DNA]</scope>
    <source>
        <strain evidence="3">CCMP 1328</strain>
    </source>
</reference>
<dbReference type="AlphaFoldDB" id="A0A5J4YQC3"/>
<evidence type="ECO:0000313" key="3">
    <source>
        <dbReference type="Proteomes" id="UP000324585"/>
    </source>
</evidence>
<protein>
    <submittedName>
        <fullName evidence="2">Uncharacterized protein</fullName>
    </submittedName>
</protein>
<sequence length="273" mass="30936">MGSRKIDITKVCHVAFMLMVIGRACAAPAFRDAMSTRCDTCEALGTCLSAGSEMCEELNDYFASVVQDGNTLMRVRVTSFMQPGRPEQCDVRVGRTFRLTLDDGFVLLQAPVMQVHCESCKDTSNLLHHVHTATDGRFVLALEPDSYLLPRVPRFKHLTNVPSKDDPAKQVFHKWTRDDSLYYSLLSLNIEDDDVLIVTEFVDFWHCDPVGYKQFQDFLIGRLYSHKEITHHGLEIIPLTNRKKKQDIISKCQDFELILDSKGSKIGCLTALD</sequence>
<accession>A0A5J4YQC3</accession>
<keyword evidence="1" id="KW-0732">Signal</keyword>
<proteinExistence type="predicted"/>
<feature type="signal peptide" evidence="1">
    <location>
        <begin position="1"/>
        <end position="26"/>
    </location>
</feature>
<keyword evidence="3" id="KW-1185">Reference proteome</keyword>
<evidence type="ECO:0000256" key="1">
    <source>
        <dbReference type="SAM" id="SignalP"/>
    </source>
</evidence>
<feature type="chain" id="PRO_5023898725" evidence="1">
    <location>
        <begin position="27"/>
        <end position="273"/>
    </location>
</feature>
<name>A0A5J4YQC3_PORPP</name>
<gene>
    <name evidence="2" type="ORF">FVE85_9166</name>
</gene>
<dbReference type="Proteomes" id="UP000324585">
    <property type="component" value="Unassembled WGS sequence"/>
</dbReference>